<dbReference type="EMBL" id="WVIC01000011">
    <property type="protein sequence ID" value="NCJ06258.1"/>
    <property type="molecule type" value="Genomic_DNA"/>
</dbReference>
<evidence type="ECO:0000256" key="2">
    <source>
        <dbReference type="SAM" id="MobiDB-lite"/>
    </source>
</evidence>
<reference evidence="3" key="1">
    <citation type="submission" date="2019-12" db="EMBL/GenBank/DDBJ databases">
        <title>High-Quality draft genome sequences of three cyanobacteria isolated from the limestone walls of the Old Cathedral of Coimbra.</title>
        <authorList>
            <person name="Tiago I."/>
            <person name="Soares F."/>
            <person name="Portugal A."/>
        </authorList>
    </citation>
    <scope>NUCLEOTIDE SEQUENCE [LARGE SCALE GENOMIC DNA]</scope>
    <source>
        <strain evidence="3">C</strain>
    </source>
</reference>
<comment type="similarity">
    <text evidence="1">Belongs to the OprB family.</text>
</comment>
<dbReference type="PANTHER" id="PTHR43308:SF1">
    <property type="entry name" value="OUTER MEMBRANE PROTEIN ALPHA"/>
    <property type="match status" value="1"/>
</dbReference>
<dbReference type="GO" id="GO:0015288">
    <property type="term" value="F:porin activity"/>
    <property type="evidence" value="ECO:0007669"/>
    <property type="project" value="InterPro"/>
</dbReference>
<feature type="region of interest" description="Disordered" evidence="2">
    <location>
        <begin position="548"/>
        <end position="569"/>
    </location>
</feature>
<evidence type="ECO:0000313" key="4">
    <source>
        <dbReference type="Proteomes" id="UP000607397"/>
    </source>
</evidence>
<dbReference type="GO" id="GO:0016020">
    <property type="term" value="C:membrane"/>
    <property type="evidence" value="ECO:0007669"/>
    <property type="project" value="InterPro"/>
</dbReference>
<accession>A0A8K1ZWN5</accession>
<comment type="caution">
    <text evidence="3">The sequence shown here is derived from an EMBL/GenBank/DDBJ whole genome shotgun (WGS) entry which is preliminary data.</text>
</comment>
<dbReference type="Proteomes" id="UP000607397">
    <property type="component" value="Unassembled WGS sequence"/>
</dbReference>
<dbReference type="AlphaFoldDB" id="A0A8K1ZWN5"/>
<evidence type="ECO:0000256" key="1">
    <source>
        <dbReference type="RuleBase" id="RU363072"/>
    </source>
</evidence>
<evidence type="ECO:0000313" key="3">
    <source>
        <dbReference type="EMBL" id="NCJ06258.1"/>
    </source>
</evidence>
<gene>
    <name evidence="3" type="ORF">GS597_06955</name>
</gene>
<name>A0A8K1ZWN5_9CYAN</name>
<dbReference type="InterPro" id="IPR007049">
    <property type="entry name" value="Carb-sel_porin_OprB"/>
</dbReference>
<dbReference type="InterPro" id="IPR051465">
    <property type="entry name" value="Cell_Envelope_Struct_Comp"/>
</dbReference>
<dbReference type="InterPro" id="IPR047684">
    <property type="entry name" value="Por_som-like"/>
</dbReference>
<feature type="region of interest" description="Disordered" evidence="2">
    <location>
        <begin position="490"/>
        <end position="514"/>
    </location>
</feature>
<dbReference type="NCBIfam" id="NF033921">
    <property type="entry name" value="por_somb"/>
    <property type="match status" value="1"/>
</dbReference>
<proteinExistence type="inferred from homology"/>
<feature type="compositionally biased region" description="Low complexity" evidence="2">
    <location>
        <begin position="495"/>
        <end position="514"/>
    </location>
</feature>
<protein>
    <submittedName>
        <fullName evidence="3">Iron uptake porin</fullName>
    </submittedName>
</protein>
<dbReference type="Pfam" id="PF04966">
    <property type="entry name" value="OprB"/>
    <property type="match status" value="1"/>
</dbReference>
<keyword evidence="4" id="KW-1185">Reference proteome</keyword>
<dbReference type="PANTHER" id="PTHR43308">
    <property type="entry name" value="OUTER MEMBRANE PROTEIN ALPHA-RELATED"/>
    <property type="match status" value="1"/>
</dbReference>
<sequence>MKAFWPITASITLTHGFILTCAPAAPSPRVADLAPIELSTRQVQRLRELQRVYNCSATLPAPDNRVLEPATLAAHLQQCLTQGNGRLLPEDLHLIERLQGEFATDQSELQTEVDTLDPQLTTLTDQQFSATTRLEGEVVMALLAAGGDGRADDPDTPIESDLSIGYRMRLNFITSFTGRDRLRFRIQARNIAELEDTTGTQMANLGFDGVSGTALELSRLEYDLPLTRRLQARFQIVGGGLGDFAPAITPLFGSSGNGAISTFGRENPIRRLGGGSGFGLAYDIADWANLSVAYVAPAADLVGERYGIISQLTLRPVDTTTLGLTYVRSLNNIGTGTGSERGEDPFDGQSDAIATNAFGAEVAWEALPQVTLSARLGYLWATAQDLEHQPTANLFTWAASVGLTDLGTEGSLTGLIVGTPPQILRNTFDDDEIDPNAAIHLEIFYRWPLNQHLALTPGLIMVINPASEGYPQGGVGFPCTAHQTLTDSLYPASANHSTNSSTPTKSNNASPNASNCSNDRASICTLTPLGNSPNRLVNSRITKLTASCCRPSSRPSSRPSFRPSSLISR</sequence>
<dbReference type="GO" id="GO:0008643">
    <property type="term" value="P:carbohydrate transport"/>
    <property type="evidence" value="ECO:0007669"/>
    <property type="project" value="InterPro"/>
</dbReference>
<organism evidence="3 4">
    <name type="scientific">Petrachloros mirabilis ULC683</name>
    <dbReference type="NCBI Taxonomy" id="2781853"/>
    <lineage>
        <taxon>Bacteria</taxon>
        <taxon>Bacillati</taxon>
        <taxon>Cyanobacteriota</taxon>
        <taxon>Cyanophyceae</taxon>
        <taxon>Synechococcales</taxon>
        <taxon>Petrachlorosaceae</taxon>
        <taxon>Petrachloros</taxon>
        <taxon>Petrachloros mirabilis</taxon>
    </lineage>
</organism>